<dbReference type="AlphaFoldDB" id="A0A0L8ID10"/>
<gene>
    <name evidence="1" type="ORF">OCBIM_22017596mg</name>
</gene>
<organism evidence="1">
    <name type="scientific">Octopus bimaculoides</name>
    <name type="common">California two-spotted octopus</name>
    <dbReference type="NCBI Taxonomy" id="37653"/>
    <lineage>
        <taxon>Eukaryota</taxon>
        <taxon>Metazoa</taxon>
        <taxon>Spiralia</taxon>
        <taxon>Lophotrochozoa</taxon>
        <taxon>Mollusca</taxon>
        <taxon>Cephalopoda</taxon>
        <taxon>Coleoidea</taxon>
        <taxon>Octopodiformes</taxon>
        <taxon>Octopoda</taxon>
        <taxon>Incirrata</taxon>
        <taxon>Octopodidae</taxon>
        <taxon>Octopus</taxon>
    </lineage>
</organism>
<evidence type="ECO:0008006" key="2">
    <source>
        <dbReference type="Google" id="ProtNLM"/>
    </source>
</evidence>
<dbReference type="EMBL" id="KQ415979">
    <property type="protein sequence ID" value="KOF99342.1"/>
    <property type="molecule type" value="Genomic_DNA"/>
</dbReference>
<reference evidence="1" key="1">
    <citation type="submission" date="2015-07" db="EMBL/GenBank/DDBJ databases">
        <title>MeaNS - Measles Nucleotide Surveillance Program.</title>
        <authorList>
            <person name="Tran T."/>
            <person name="Druce J."/>
        </authorList>
    </citation>
    <scope>NUCLEOTIDE SEQUENCE</scope>
    <source>
        <strain evidence="1">UCB-OBI-ISO-001</strain>
        <tissue evidence="1">Gonad</tissue>
    </source>
</reference>
<evidence type="ECO:0000313" key="1">
    <source>
        <dbReference type="EMBL" id="KOF99342.1"/>
    </source>
</evidence>
<proteinExistence type="predicted"/>
<sequence>MPRLTRNQREQAIGRLHAGQRPWVIPNDLNCSIKTIEWLRERYNAANSTNDRSCSGRPRVATALQDLHLHRQHLQDRFRRATESARQIIGIHHRPNLCRDNSPSAEIFQSVLSTSG</sequence>
<dbReference type="STRING" id="37653.A0A0L8ID10"/>
<name>A0A0L8ID10_OCTBM</name>
<protein>
    <recommendedName>
        <fullName evidence="2">Paired domain-containing protein</fullName>
    </recommendedName>
</protein>
<accession>A0A0L8ID10</accession>